<sequence length="101" mass="11621">MQVPGRGCQWFKWVDHGLTCHYKAEMNQLVSEVEDLRANSEVCRLKERLEAGKKSEATVDAAVERIVVIEESLKEEKKKTATRTMILHFCKVGQQSTMLKR</sequence>
<organism evidence="1 2">
    <name type="scientific">Cichorium intybus</name>
    <name type="common">Chicory</name>
    <dbReference type="NCBI Taxonomy" id="13427"/>
    <lineage>
        <taxon>Eukaryota</taxon>
        <taxon>Viridiplantae</taxon>
        <taxon>Streptophyta</taxon>
        <taxon>Embryophyta</taxon>
        <taxon>Tracheophyta</taxon>
        <taxon>Spermatophyta</taxon>
        <taxon>Magnoliopsida</taxon>
        <taxon>eudicotyledons</taxon>
        <taxon>Gunneridae</taxon>
        <taxon>Pentapetalae</taxon>
        <taxon>asterids</taxon>
        <taxon>campanulids</taxon>
        <taxon>Asterales</taxon>
        <taxon>Asteraceae</taxon>
        <taxon>Cichorioideae</taxon>
        <taxon>Cichorieae</taxon>
        <taxon>Cichoriinae</taxon>
        <taxon>Cichorium</taxon>
    </lineage>
</organism>
<name>A0ACB9F9J6_CICIN</name>
<gene>
    <name evidence="1" type="ORF">L2E82_17461</name>
</gene>
<evidence type="ECO:0000313" key="1">
    <source>
        <dbReference type="EMBL" id="KAI3767366.1"/>
    </source>
</evidence>
<dbReference type="Proteomes" id="UP001055811">
    <property type="component" value="Linkage Group LG03"/>
</dbReference>
<reference evidence="1 2" key="2">
    <citation type="journal article" date="2022" name="Mol. Ecol. Resour.">
        <title>The genomes of chicory, endive, great burdock and yacon provide insights into Asteraceae paleo-polyploidization history and plant inulin production.</title>
        <authorList>
            <person name="Fan W."/>
            <person name="Wang S."/>
            <person name="Wang H."/>
            <person name="Wang A."/>
            <person name="Jiang F."/>
            <person name="Liu H."/>
            <person name="Zhao H."/>
            <person name="Xu D."/>
            <person name="Zhang Y."/>
        </authorList>
    </citation>
    <scope>NUCLEOTIDE SEQUENCE [LARGE SCALE GENOMIC DNA]</scope>
    <source>
        <strain evidence="2">cv. Punajuju</strain>
        <tissue evidence="1">Leaves</tissue>
    </source>
</reference>
<keyword evidence="2" id="KW-1185">Reference proteome</keyword>
<accession>A0ACB9F9J6</accession>
<protein>
    <submittedName>
        <fullName evidence="1">Uncharacterized protein</fullName>
    </submittedName>
</protein>
<comment type="caution">
    <text evidence="1">The sequence shown here is derived from an EMBL/GenBank/DDBJ whole genome shotgun (WGS) entry which is preliminary data.</text>
</comment>
<dbReference type="EMBL" id="CM042011">
    <property type="protein sequence ID" value="KAI3767366.1"/>
    <property type="molecule type" value="Genomic_DNA"/>
</dbReference>
<proteinExistence type="predicted"/>
<reference evidence="2" key="1">
    <citation type="journal article" date="2022" name="Mol. Ecol. Resour.">
        <title>The genomes of chicory, endive, great burdock and yacon provide insights into Asteraceae palaeo-polyploidization history and plant inulin production.</title>
        <authorList>
            <person name="Fan W."/>
            <person name="Wang S."/>
            <person name="Wang H."/>
            <person name="Wang A."/>
            <person name="Jiang F."/>
            <person name="Liu H."/>
            <person name="Zhao H."/>
            <person name="Xu D."/>
            <person name="Zhang Y."/>
        </authorList>
    </citation>
    <scope>NUCLEOTIDE SEQUENCE [LARGE SCALE GENOMIC DNA]</scope>
    <source>
        <strain evidence="2">cv. Punajuju</strain>
    </source>
</reference>
<evidence type="ECO:0000313" key="2">
    <source>
        <dbReference type="Proteomes" id="UP001055811"/>
    </source>
</evidence>